<evidence type="ECO:0000313" key="13">
    <source>
        <dbReference type="Proteomes" id="UP001148018"/>
    </source>
</evidence>
<dbReference type="PANTHER" id="PTHR45789">
    <property type="entry name" value="FI18025P1"/>
    <property type="match status" value="1"/>
</dbReference>
<keyword evidence="2" id="KW-0217">Developmental protein</keyword>
<organism evidence="12 13">
    <name type="scientific">Muraenolepis orangiensis</name>
    <name type="common">Patagonian moray cod</name>
    <dbReference type="NCBI Taxonomy" id="630683"/>
    <lineage>
        <taxon>Eukaryota</taxon>
        <taxon>Metazoa</taxon>
        <taxon>Chordata</taxon>
        <taxon>Craniata</taxon>
        <taxon>Vertebrata</taxon>
        <taxon>Euteleostomi</taxon>
        <taxon>Actinopterygii</taxon>
        <taxon>Neopterygii</taxon>
        <taxon>Teleostei</taxon>
        <taxon>Neoteleostei</taxon>
        <taxon>Acanthomorphata</taxon>
        <taxon>Zeiogadaria</taxon>
        <taxon>Gadariae</taxon>
        <taxon>Gadiformes</taxon>
        <taxon>Muraenolepidoidei</taxon>
        <taxon>Muraenolepididae</taxon>
        <taxon>Muraenolepis</taxon>
    </lineage>
</organism>
<dbReference type="GO" id="GO:0000978">
    <property type="term" value="F:RNA polymerase II cis-regulatory region sequence-specific DNA binding"/>
    <property type="evidence" value="ECO:0007669"/>
    <property type="project" value="TreeGrafter"/>
</dbReference>
<evidence type="ECO:0000256" key="4">
    <source>
        <dbReference type="ARBA" id="ARBA00022782"/>
    </source>
</evidence>
<dbReference type="EMBL" id="JANIIK010000110">
    <property type="protein sequence ID" value="KAJ3596885.1"/>
    <property type="molecule type" value="Genomic_DNA"/>
</dbReference>
<dbReference type="InterPro" id="IPR051356">
    <property type="entry name" value="SOX/SOX-like_TF"/>
</dbReference>
<evidence type="ECO:0000256" key="6">
    <source>
        <dbReference type="ARBA" id="ARBA00023125"/>
    </source>
</evidence>
<dbReference type="Proteomes" id="UP001148018">
    <property type="component" value="Unassembled WGS sequence"/>
</dbReference>
<evidence type="ECO:0000256" key="8">
    <source>
        <dbReference type="ARBA" id="ARBA00023163"/>
    </source>
</evidence>
<evidence type="ECO:0000256" key="3">
    <source>
        <dbReference type="ARBA" id="ARBA00022499"/>
    </source>
</evidence>
<evidence type="ECO:0000256" key="9">
    <source>
        <dbReference type="ARBA" id="ARBA00023242"/>
    </source>
</evidence>
<name>A0A9Q0E132_9TELE</name>
<evidence type="ECO:0000313" key="12">
    <source>
        <dbReference type="EMBL" id="KAJ3596885.1"/>
    </source>
</evidence>
<gene>
    <name evidence="12" type="ORF">NHX12_003285</name>
</gene>
<dbReference type="AlphaFoldDB" id="A0A9Q0E132"/>
<dbReference type="GO" id="GO:0005634">
    <property type="term" value="C:nucleus"/>
    <property type="evidence" value="ECO:0007669"/>
    <property type="project" value="UniProtKB-SubCell"/>
</dbReference>
<keyword evidence="9" id="KW-0539">Nucleus</keyword>
<dbReference type="GO" id="GO:0000981">
    <property type="term" value="F:DNA-binding transcription factor activity, RNA polymerase II-specific"/>
    <property type="evidence" value="ECO:0007669"/>
    <property type="project" value="TreeGrafter"/>
</dbReference>
<dbReference type="OrthoDB" id="6247875at2759"/>
<keyword evidence="13" id="KW-1185">Reference proteome</keyword>
<keyword evidence="6" id="KW-0238">DNA-binding</keyword>
<dbReference type="GO" id="GO:0032332">
    <property type="term" value="P:positive regulation of chondrocyte differentiation"/>
    <property type="evidence" value="ECO:0007669"/>
    <property type="project" value="TreeGrafter"/>
</dbReference>
<evidence type="ECO:0000256" key="2">
    <source>
        <dbReference type="ARBA" id="ARBA00022473"/>
    </source>
</evidence>
<sequence>MSSRATPPYPQATEDQPMTCRDSGAWANENRDTQQGTPPLRNSEAWSDDPPMDNSEQPSKVGPAYLYQNPSPSRPEEGPRESVSSLAFGTPERRKGSLAEVVDSLKQRKMVELTKTEQDESMCMEGLLSKDWKEHVDQLHSNRLLGGEVKGTPEALEEKELQLSTMIGQLIGLREQLLAAHDEQKKMADSQMEKQRQQMELARHQQEQRDEAVGVYHVDQPLQLTWCVRVGVAAPGRGSAPSSPLMPGGMSAGLAGLAPLMRSRLFLPEPHSEPPTLPFGLEL</sequence>
<evidence type="ECO:0000256" key="7">
    <source>
        <dbReference type="ARBA" id="ARBA00023159"/>
    </source>
</evidence>
<comment type="subcellular location">
    <subcellularLocation>
        <location evidence="1">Nucleus</location>
    </subcellularLocation>
</comment>
<feature type="coiled-coil region" evidence="10">
    <location>
        <begin position="178"/>
        <end position="207"/>
    </location>
</feature>
<feature type="region of interest" description="Disordered" evidence="11">
    <location>
        <begin position="1"/>
        <end position="96"/>
    </location>
</feature>
<keyword evidence="7" id="KW-0010">Activator</keyword>
<reference evidence="12" key="1">
    <citation type="submission" date="2022-07" db="EMBL/GenBank/DDBJ databases">
        <title>Chromosome-level genome of Muraenolepis orangiensis.</title>
        <authorList>
            <person name="Kim J."/>
        </authorList>
    </citation>
    <scope>NUCLEOTIDE SEQUENCE</scope>
    <source>
        <strain evidence="12">KU_S4_2022</strain>
        <tissue evidence="12">Muscle</tissue>
    </source>
</reference>
<dbReference type="GO" id="GO:0007417">
    <property type="term" value="P:central nervous system development"/>
    <property type="evidence" value="ECO:0007669"/>
    <property type="project" value="TreeGrafter"/>
</dbReference>
<evidence type="ECO:0000256" key="1">
    <source>
        <dbReference type="ARBA" id="ARBA00004123"/>
    </source>
</evidence>
<evidence type="ECO:0000256" key="5">
    <source>
        <dbReference type="ARBA" id="ARBA00023015"/>
    </source>
</evidence>
<keyword evidence="10" id="KW-0175">Coiled coil</keyword>
<evidence type="ECO:0000256" key="10">
    <source>
        <dbReference type="SAM" id="Coils"/>
    </source>
</evidence>
<protein>
    <submittedName>
        <fullName evidence="12">Uncharacterized protein</fullName>
    </submittedName>
</protein>
<keyword evidence="5" id="KW-0805">Transcription regulation</keyword>
<evidence type="ECO:0000256" key="11">
    <source>
        <dbReference type="SAM" id="MobiDB-lite"/>
    </source>
</evidence>
<dbReference type="GO" id="GO:0045165">
    <property type="term" value="P:cell fate commitment"/>
    <property type="evidence" value="ECO:0007669"/>
    <property type="project" value="TreeGrafter"/>
</dbReference>
<proteinExistence type="predicted"/>
<comment type="caution">
    <text evidence="12">The sequence shown here is derived from an EMBL/GenBank/DDBJ whole genome shotgun (WGS) entry which is preliminary data.</text>
</comment>
<keyword evidence="8" id="KW-0804">Transcription</keyword>
<accession>A0A9Q0E132</accession>
<keyword evidence="4" id="KW-0221">Differentiation</keyword>
<keyword evidence="3" id="KW-1017">Isopeptide bond</keyword>
<dbReference type="PANTHER" id="PTHR45789:SF1">
    <property type="entry name" value="TRANSCRIPTION FACTOR SOX-6"/>
    <property type="match status" value="1"/>
</dbReference>